<organism evidence="2 3">
    <name type="scientific">Purpureocillium lavendulum</name>
    <dbReference type="NCBI Taxonomy" id="1247861"/>
    <lineage>
        <taxon>Eukaryota</taxon>
        <taxon>Fungi</taxon>
        <taxon>Dikarya</taxon>
        <taxon>Ascomycota</taxon>
        <taxon>Pezizomycotina</taxon>
        <taxon>Sordariomycetes</taxon>
        <taxon>Hypocreomycetidae</taxon>
        <taxon>Hypocreales</taxon>
        <taxon>Ophiocordycipitaceae</taxon>
        <taxon>Purpureocillium</taxon>
    </lineage>
</organism>
<protein>
    <submittedName>
        <fullName evidence="2">Tho complex subunit 7 domain-containing protein</fullName>
    </submittedName>
</protein>
<feature type="region of interest" description="Disordered" evidence="1">
    <location>
        <begin position="274"/>
        <end position="318"/>
    </location>
</feature>
<dbReference type="AlphaFoldDB" id="A0AB34FXV5"/>
<evidence type="ECO:0000313" key="3">
    <source>
        <dbReference type="Proteomes" id="UP001163105"/>
    </source>
</evidence>
<feature type="compositionally biased region" description="Low complexity" evidence="1">
    <location>
        <begin position="154"/>
        <end position="166"/>
    </location>
</feature>
<feature type="compositionally biased region" description="Polar residues" evidence="1">
    <location>
        <begin position="175"/>
        <end position="184"/>
    </location>
</feature>
<reference evidence="2" key="1">
    <citation type="submission" date="2023-01" db="EMBL/GenBank/DDBJ databases">
        <title>The growth and conidiation of Purpureocillium lavendulum are regulated by nitrogen source and histone H3K14 acetylation.</title>
        <authorList>
            <person name="Tang P."/>
            <person name="Han J."/>
            <person name="Zhang C."/>
            <person name="Tang P."/>
            <person name="Qi F."/>
            <person name="Zhang K."/>
            <person name="Liang L."/>
        </authorList>
    </citation>
    <scope>NUCLEOTIDE SEQUENCE</scope>
    <source>
        <strain evidence="2">YMF1.00683</strain>
    </source>
</reference>
<feature type="compositionally biased region" description="Polar residues" evidence="1">
    <location>
        <begin position="138"/>
        <end position="148"/>
    </location>
</feature>
<feature type="compositionally biased region" description="Polar residues" evidence="1">
    <location>
        <begin position="1"/>
        <end position="11"/>
    </location>
</feature>
<gene>
    <name evidence="2" type="ORF">O9K51_02538</name>
</gene>
<evidence type="ECO:0000256" key="1">
    <source>
        <dbReference type="SAM" id="MobiDB-lite"/>
    </source>
</evidence>
<proteinExistence type="predicted"/>
<feature type="region of interest" description="Disordered" evidence="1">
    <location>
        <begin position="1"/>
        <end position="33"/>
    </location>
</feature>
<name>A0AB34FXV5_9HYPO</name>
<dbReference type="Proteomes" id="UP001163105">
    <property type="component" value="Unassembled WGS sequence"/>
</dbReference>
<accession>A0AB34FXV5</accession>
<comment type="caution">
    <text evidence="2">The sequence shown here is derived from an EMBL/GenBank/DDBJ whole genome shotgun (WGS) entry which is preliminary data.</text>
</comment>
<feature type="region of interest" description="Disordered" evidence="1">
    <location>
        <begin position="128"/>
        <end position="219"/>
    </location>
</feature>
<evidence type="ECO:0000313" key="2">
    <source>
        <dbReference type="EMBL" id="KAJ6444144.1"/>
    </source>
</evidence>
<feature type="compositionally biased region" description="Polar residues" evidence="1">
    <location>
        <begin position="280"/>
        <end position="293"/>
    </location>
</feature>
<keyword evidence="3" id="KW-1185">Reference proteome</keyword>
<dbReference type="EMBL" id="JAQHRD010000002">
    <property type="protein sequence ID" value="KAJ6444144.1"/>
    <property type="molecule type" value="Genomic_DNA"/>
</dbReference>
<sequence>MHLAIPTTQPGAVSRDKVSPGRRATQHIESQAQVARIQPRSVSADATAPQHELLGAIQLLRQQLSFLVQAWMADRERLEPQKQQADEELARLQTTMESARQQWSNERAAMEQQLDALRTQVHVLQEENAAYKSKQPNRDVTNNGTRQAPGQPLGSGSITGMSSSSSDPAAAILSPNPSLQSGSSKADILSLPPGLDGASRRPHFASLGSTRTSPIGHPAPLQVAALDPRILPQKSADKDFLAPPSSDDKLLTIIDVHEIDPKLEGIPIKANALKRATFSPPRSQSEMSPSSRRLGQDLSFESHDSEGPNNASSSSRRVETLDYARRPYSESLVISPSDYDGDGWTVHYGTESRRDTIRGACCSPDR</sequence>